<name>A0A1F8CV24_9BACT</name>
<proteinExistence type="predicted"/>
<dbReference type="GO" id="GO:0003824">
    <property type="term" value="F:catalytic activity"/>
    <property type="evidence" value="ECO:0007669"/>
    <property type="project" value="InterPro"/>
</dbReference>
<dbReference type="Proteomes" id="UP000178999">
    <property type="component" value="Unassembled WGS sequence"/>
</dbReference>
<dbReference type="PRINTS" id="PR00332">
    <property type="entry name" value="HISTRIAD"/>
</dbReference>
<evidence type="ECO:0000313" key="5">
    <source>
        <dbReference type="EMBL" id="OGM80122.1"/>
    </source>
</evidence>
<dbReference type="PANTHER" id="PTHR23089">
    <property type="entry name" value="HISTIDINE TRIAD HIT PROTEIN"/>
    <property type="match status" value="1"/>
</dbReference>
<feature type="active site" description="Tele-AMP-histidine intermediate" evidence="1">
    <location>
        <position position="95"/>
    </location>
</feature>
<evidence type="ECO:0000313" key="6">
    <source>
        <dbReference type="Proteomes" id="UP000178999"/>
    </source>
</evidence>
<dbReference type="Gene3D" id="3.30.428.10">
    <property type="entry name" value="HIT-like"/>
    <property type="match status" value="1"/>
</dbReference>
<dbReference type="STRING" id="1802538.A2382_01620"/>
<reference evidence="5 6" key="1">
    <citation type="journal article" date="2016" name="Nat. Commun.">
        <title>Thousands of microbial genomes shed light on interconnected biogeochemical processes in an aquifer system.</title>
        <authorList>
            <person name="Anantharaman K."/>
            <person name="Brown C.T."/>
            <person name="Hug L.A."/>
            <person name="Sharon I."/>
            <person name="Castelle C.J."/>
            <person name="Probst A.J."/>
            <person name="Thomas B.C."/>
            <person name="Singh A."/>
            <person name="Wilkins M.J."/>
            <person name="Karaoz U."/>
            <person name="Brodie E.L."/>
            <person name="Williams K.H."/>
            <person name="Hubbard S.S."/>
            <person name="Banfield J.F."/>
        </authorList>
    </citation>
    <scope>NUCLEOTIDE SEQUENCE [LARGE SCALE GENOMIC DNA]</scope>
</reference>
<comment type="caution">
    <text evidence="5">The sequence shown here is derived from an EMBL/GenBank/DDBJ whole genome shotgun (WGS) entry which is preliminary data.</text>
</comment>
<accession>A0A1F8CV24</accession>
<feature type="short sequence motif" description="Histidine triad motif" evidence="2 3">
    <location>
        <begin position="93"/>
        <end position="97"/>
    </location>
</feature>
<dbReference type="InterPro" id="IPR001310">
    <property type="entry name" value="Histidine_triad_HIT"/>
</dbReference>
<protein>
    <recommendedName>
        <fullName evidence="4">HIT domain-containing protein</fullName>
    </recommendedName>
</protein>
<organism evidence="5 6">
    <name type="scientific">Candidatus Woesebacteria bacterium RIFOXYB1_FULL_38_16</name>
    <dbReference type="NCBI Taxonomy" id="1802538"/>
    <lineage>
        <taxon>Bacteria</taxon>
        <taxon>Candidatus Woeseibacteriota</taxon>
    </lineage>
</organism>
<dbReference type="PROSITE" id="PS51084">
    <property type="entry name" value="HIT_2"/>
    <property type="match status" value="1"/>
</dbReference>
<evidence type="ECO:0000259" key="4">
    <source>
        <dbReference type="PROSITE" id="PS51084"/>
    </source>
</evidence>
<dbReference type="EMBL" id="MGHY01000004">
    <property type="protein sequence ID" value="OGM80122.1"/>
    <property type="molecule type" value="Genomic_DNA"/>
</dbReference>
<gene>
    <name evidence="5" type="ORF">A2382_01620</name>
</gene>
<dbReference type="InterPro" id="IPR011146">
    <property type="entry name" value="HIT-like"/>
</dbReference>
<evidence type="ECO:0000256" key="3">
    <source>
        <dbReference type="PROSITE-ProRule" id="PRU00464"/>
    </source>
</evidence>
<dbReference type="InterPro" id="IPR036265">
    <property type="entry name" value="HIT-like_sf"/>
</dbReference>
<evidence type="ECO:0000256" key="2">
    <source>
        <dbReference type="PIRSR" id="PIRSR601310-3"/>
    </source>
</evidence>
<dbReference type="Pfam" id="PF11969">
    <property type="entry name" value="DcpS_C"/>
    <property type="match status" value="1"/>
</dbReference>
<feature type="domain" description="HIT" evidence="4">
    <location>
        <begin position="7"/>
        <end position="108"/>
    </location>
</feature>
<evidence type="ECO:0000256" key="1">
    <source>
        <dbReference type="PIRSR" id="PIRSR601310-1"/>
    </source>
</evidence>
<dbReference type="AlphaFoldDB" id="A0A1F8CV24"/>
<dbReference type="SUPFAM" id="SSF54197">
    <property type="entry name" value="HIT-like"/>
    <property type="match status" value="1"/>
</dbReference>
<sequence>MQDKNCIFCQITTKNIPAEIIKETDTLLIFKDKNPSATTHWLIVPKEHINDLTNLSNDLLVQIKDEALLLAKEHSFNGFRLSNNFGEAAMIPHLHFHFLAGIDKTRQI</sequence>